<dbReference type="Pfam" id="PF13734">
    <property type="entry name" value="Inhibitor_I69"/>
    <property type="match status" value="1"/>
</dbReference>
<dbReference type="Pfam" id="PF01640">
    <property type="entry name" value="Peptidase_C10"/>
    <property type="match status" value="1"/>
</dbReference>
<dbReference type="SUPFAM" id="SSF54001">
    <property type="entry name" value="Cysteine proteinases"/>
    <property type="match status" value="1"/>
</dbReference>
<evidence type="ECO:0000313" key="10">
    <source>
        <dbReference type="Proteomes" id="UP000004001"/>
    </source>
</evidence>
<feature type="chain" id="PRO_5003027318" evidence="7">
    <location>
        <begin position="24"/>
        <end position="817"/>
    </location>
</feature>
<keyword evidence="10" id="KW-1185">Reference proteome</keyword>
<comment type="caution">
    <text evidence="9">The sequence shown here is derived from an EMBL/GenBank/DDBJ whole genome shotgun (WGS) entry which is preliminary data.</text>
</comment>
<accession>D1VYU6</accession>
<dbReference type="Gene3D" id="3.90.70.50">
    <property type="entry name" value="Peptidase C10, streptopain"/>
    <property type="match status" value="1"/>
</dbReference>
<organism evidence="9 10">
    <name type="scientific">Hoylesella timonensis CRIS 5C-B1</name>
    <dbReference type="NCBI Taxonomy" id="679189"/>
    <lineage>
        <taxon>Bacteria</taxon>
        <taxon>Pseudomonadati</taxon>
        <taxon>Bacteroidota</taxon>
        <taxon>Bacteroidia</taxon>
        <taxon>Bacteroidales</taxon>
        <taxon>Prevotellaceae</taxon>
        <taxon>Hoylesella</taxon>
    </lineage>
</organism>
<dbReference type="AlphaFoldDB" id="D1VYU6"/>
<dbReference type="Proteomes" id="UP000004001">
    <property type="component" value="Unassembled WGS sequence"/>
</dbReference>
<dbReference type="PRINTS" id="PR00797">
    <property type="entry name" value="STREPTOPAIN"/>
</dbReference>
<dbReference type="InterPro" id="IPR044934">
    <property type="entry name" value="Streptopain_sf"/>
</dbReference>
<gene>
    <name evidence="9" type="ORF">HMPREF9019_1387</name>
</gene>
<dbReference type="InterPro" id="IPR038765">
    <property type="entry name" value="Papain-like_cys_pep_sf"/>
</dbReference>
<evidence type="ECO:0000313" key="9">
    <source>
        <dbReference type="EMBL" id="EFA97625.1"/>
    </source>
</evidence>
<dbReference type="EMBL" id="ADEF01000028">
    <property type="protein sequence ID" value="EFA97625.1"/>
    <property type="molecule type" value="Genomic_DNA"/>
</dbReference>
<dbReference type="InterPro" id="IPR025896">
    <property type="entry name" value="Spi_Prtas-inh"/>
</dbReference>
<protein>
    <submittedName>
        <fullName evidence="9">Putative thiol protease/hemagglutinin PrtT</fullName>
    </submittedName>
</protein>
<keyword evidence="4" id="KW-0378">Hydrolase</keyword>
<dbReference type="PROSITE" id="PS51257">
    <property type="entry name" value="PROKAR_LIPOPROTEIN"/>
    <property type="match status" value="1"/>
</dbReference>
<evidence type="ECO:0000256" key="3">
    <source>
        <dbReference type="ARBA" id="ARBA00022729"/>
    </source>
</evidence>
<feature type="active site" description="Proton acceptor" evidence="6">
    <location>
        <position position="298"/>
    </location>
</feature>
<proteinExistence type="inferred from homology"/>
<dbReference type="GO" id="GO:0006508">
    <property type="term" value="P:proteolysis"/>
    <property type="evidence" value="ECO:0007669"/>
    <property type="project" value="UniProtKB-KW"/>
</dbReference>
<dbReference type="InterPro" id="IPR000200">
    <property type="entry name" value="Peptidase_C10"/>
</dbReference>
<sequence>MNKQTKTLFSVIIMLACVVFTHAEPITKRQASDIASKYVKNPKPWNDIPQTRSSKATCPPAYYVFTGSADHKFVIISGESTLNEVVAYGSGQLKDSNNGSSYFKQFLKDYERVVKAVRANPAKAAKAAQTSSLVKRKVEPLLTCKWSQFYPFNKYTPVISRQTTPTGCVATATAQMMFYHKWPKKRPKEYISTTGDEAQRSATYWWNDMKNTVAETTSERSAQAVGVLMRDIGKAVNMRYYHKGSDSNLQRACNALRNVFDYTVKFLDKDFLPANQFHSNVIRELSEGYPVLVVGGNHAFVFDGYDERGFIHINWGWAGENDGYFDINTVYMNIKGYAITGTFWDDMQALLAHPNNGKATPFEDIPRGLDARATTAFTIDKTKGARTDAFNAEINKLGSYSSVKGELGVFTGKVGLALYDSGNHLVKVYPTTDANYTWATIFTTFNFEVNNFNFEGVANGNYRLVPVYSELLDAKTQKNGEWVCVNGTNEMQVQLSDNEVTIETNNPKDDVVMEKAPTLLSPFYEDSGNYAAFSLTLYNSGREEVRGDLVMTLKNKETGEEFNGFLLTPNVVAQRLGSTSFAIKMLSQYYNSGRVGALRTGKYDVTFSIKANRKGVEKLIPITMKEPFEVEVLPNNHEGTIEFSYVDFLVNGKEVNYSTFDLNKTVEIGLQVQSRVRGYGLRNGYHGNVYYRLLDLTTGTWIDLGAVHHVYLPCEQPNNKAQTRLTFSTSKLEANHSYEVHIEIDRHGKRMDVWNSSALRHVFHTINKSTPTSIKSYKNSKNTHQHIFNLKGVRQTKAWDSLPAGIYIVDGKKILKK</sequence>
<evidence type="ECO:0000259" key="8">
    <source>
        <dbReference type="Pfam" id="PF13734"/>
    </source>
</evidence>
<comment type="similarity">
    <text evidence="1">Belongs to the peptidase C10 family.</text>
</comment>
<keyword evidence="5" id="KW-0788">Thiol protease</keyword>
<reference evidence="9 10" key="1">
    <citation type="submission" date="2009-12" db="EMBL/GenBank/DDBJ databases">
        <title>Genome Sequence of Prevotella timonensis CRIS 5C-B1.</title>
        <authorList>
            <person name="Durkin A.S."/>
            <person name="Madupu R."/>
            <person name="Torralba M."/>
            <person name="Methe B."/>
            <person name="Sutton G."/>
            <person name="Strausberg R.L."/>
            <person name="Nelson K.E."/>
        </authorList>
    </citation>
    <scope>NUCLEOTIDE SEQUENCE [LARGE SCALE GENOMIC DNA]</scope>
    <source>
        <strain evidence="9 10">CRIS 5C-B1</strain>
    </source>
</reference>
<keyword evidence="3 7" id="KW-0732">Signal</keyword>
<evidence type="ECO:0000256" key="4">
    <source>
        <dbReference type="ARBA" id="ARBA00022801"/>
    </source>
</evidence>
<feature type="domain" description="Spi protease inhibitor" evidence="8">
    <location>
        <begin position="23"/>
        <end position="113"/>
    </location>
</feature>
<evidence type="ECO:0000256" key="2">
    <source>
        <dbReference type="ARBA" id="ARBA00022670"/>
    </source>
</evidence>
<feature type="active site" description="Nucleophile" evidence="6">
    <location>
        <position position="168"/>
    </location>
</feature>
<name>D1VYU6_9BACT</name>
<dbReference type="eggNOG" id="ENOG50309XW">
    <property type="taxonomic scope" value="Bacteria"/>
</dbReference>
<evidence type="ECO:0000256" key="1">
    <source>
        <dbReference type="ARBA" id="ARBA00009693"/>
    </source>
</evidence>
<keyword evidence="2 9" id="KW-0645">Protease</keyword>
<dbReference type="GO" id="GO:0008234">
    <property type="term" value="F:cysteine-type peptidase activity"/>
    <property type="evidence" value="ECO:0007669"/>
    <property type="project" value="UniProtKB-KW"/>
</dbReference>
<evidence type="ECO:0000256" key="7">
    <source>
        <dbReference type="SAM" id="SignalP"/>
    </source>
</evidence>
<feature type="signal peptide" evidence="7">
    <location>
        <begin position="1"/>
        <end position="23"/>
    </location>
</feature>
<evidence type="ECO:0000256" key="5">
    <source>
        <dbReference type="ARBA" id="ARBA00022807"/>
    </source>
</evidence>
<evidence type="ECO:0000256" key="6">
    <source>
        <dbReference type="PIRSR" id="PIRSR600200-1"/>
    </source>
</evidence>